<dbReference type="InterPro" id="IPR019734">
    <property type="entry name" value="TPR_rpt"/>
</dbReference>
<dbReference type="SUPFAM" id="SSF48452">
    <property type="entry name" value="TPR-like"/>
    <property type="match status" value="1"/>
</dbReference>
<dbReference type="Pfam" id="PF01381">
    <property type="entry name" value="HTH_3"/>
    <property type="match status" value="1"/>
</dbReference>
<dbReference type="InterPro" id="IPR010982">
    <property type="entry name" value="Lambda_DNA-bd_dom_sf"/>
</dbReference>
<feature type="repeat" description="TPR" evidence="1">
    <location>
        <begin position="146"/>
        <end position="179"/>
    </location>
</feature>
<dbReference type="STRING" id="89093.SAMN04488558_105121"/>
<dbReference type="PROSITE" id="PS50943">
    <property type="entry name" value="HTH_CROC1"/>
    <property type="match status" value="1"/>
</dbReference>
<dbReference type="SUPFAM" id="SSF47413">
    <property type="entry name" value="lambda repressor-like DNA-binding domains"/>
    <property type="match status" value="1"/>
</dbReference>
<evidence type="ECO:0000313" key="3">
    <source>
        <dbReference type="EMBL" id="SEQ12162.1"/>
    </source>
</evidence>
<keyword evidence="1" id="KW-0802">TPR repeat</keyword>
<dbReference type="SMART" id="SM00028">
    <property type="entry name" value="TPR"/>
    <property type="match status" value="3"/>
</dbReference>
<proteinExistence type="predicted"/>
<evidence type="ECO:0000256" key="1">
    <source>
        <dbReference type="PROSITE-ProRule" id="PRU00339"/>
    </source>
</evidence>
<dbReference type="Pfam" id="PF18768">
    <property type="entry name" value="RNPP_C"/>
    <property type="match status" value="1"/>
</dbReference>
<dbReference type="GO" id="GO:0003677">
    <property type="term" value="F:DNA binding"/>
    <property type="evidence" value="ECO:0007669"/>
    <property type="project" value="InterPro"/>
</dbReference>
<dbReference type="SMART" id="SM00530">
    <property type="entry name" value="HTH_XRE"/>
    <property type="match status" value="1"/>
</dbReference>
<sequence length="284" mass="33572">MEYLNNIKRYREFYHWSQKELADGICSQGMISKIEQGLVCPDIDIVIKLANKFEISVSQLLGESATGYLLDSVKAEIRQLNQRRQFDRLQAYLSEVGFNNLTYPQEFKCWVYAVIEYELHGNTDKALALLQEAYQLKSKKSRVHHFKVIVALASIYTEIGKLQRALEYFQEAYVIYNSNPLDFYLKRKFLYNMSRCYLKLDKIDQALYYCQMAIQDISHDDHLTFADHLHLLLTHIYLRANNLQLAQKALMKTKLLMEIKPNQLMQPFIEFTQLRMELLQNKDR</sequence>
<dbReference type="PROSITE" id="PS50005">
    <property type="entry name" value="TPR"/>
    <property type="match status" value="1"/>
</dbReference>
<protein>
    <submittedName>
        <fullName evidence="3">TPR repeat-containing protein</fullName>
    </submittedName>
</protein>
<accession>A0A1H9DF78</accession>
<dbReference type="InterPro" id="IPR011990">
    <property type="entry name" value="TPR-like_helical_dom_sf"/>
</dbReference>
<keyword evidence="4" id="KW-1185">Reference proteome</keyword>
<dbReference type="RefSeq" id="WP_159428859.1">
    <property type="nucleotide sequence ID" value="NZ_CALUDV010000001.1"/>
</dbReference>
<dbReference type="Gene3D" id="1.25.40.10">
    <property type="entry name" value="Tetratricopeptide repeat domain"/>
    <property type="match status" value="1"/>
</dbReference>
<dbReference type="AlphaFoldDB" id="A0A1H9DF78"/>
<gene>
    <name evidence="3" type="ORF">SAMN04488558_105121</name>
</gene>
<dbReference type="EMBL" id="FOEN01000005">
    <property type="protein sequence ID" value="SEQ12162.1"/>
    <property type="molecule type" value="Genomic_DNA"/>
</dbReference>
<dbReference type="CDD" id="cd00093">
    <property type="entry name" value="HTH_XRE"/>
    <property type="match status" value="1"/>
</dbReference>
<feature type="domain" description="HTH cro/C1-type" evidence="2">
    <location>
        <begin position="7"/>
        <end position="60"/>
    </location>
</feature>
<name>A0A1H9DF78_9LACT</name>
<reference evidence="3 4" key="1">
    <citation type="submission" date="2016-10" db="EMBL/GenBank/DDBJ databases">
        <authorList>
            <person name="de Groot N.N."/>
        </authorList>
    </citation>
    <scope>NUCLEOTIDE SEQUENCE [LARGE SCALE GENOMIC DNA]</scope>
    <source>
        <strain evidence="3 4">DSM 15695</strain>
    </source>
</reference>
<dbReference type="InterPro" id="IPR041315">
    <property type="entry name" value="PlcR_TPR"/>
</dbReference>
<evidence type="ECO:0000259" key="2">
    <source>
        <dbReference type="PROSITE" id="PS50943"/>
    </source>
</evidence>
<dbReference type="InterPro" id="IPR001387">
    <property type="entry name" value="Cro/C1-type_HTH"/>
</dbReference>
<dbReference type="OrthoDB" id="1150409at2"/>
<evidence type="ECO:0000313" key="4">
    <source>
        <dbReference type="Proteomes" id="UP000198833"/>
    </source>
</evidence>
<dbReference type="Proteomes" id="UP000198833">
    <property type="component" value="Unassembled WGS sequence"/>
</dbReference>
<organism evidence="3 4">
    <name type="scientific">Ignavigranum ruoffiae</name>
    <dbReference type="NCBI Taxonomy" id="89093"/>
    <lineage>
        <taxon>Bacteria</taxon>
        <taxon>Bacillati</taxon>
        <taxon>Bacillota</taxon>
        <taxon>Bacilli</taxon>
        <taxon>Lactobacillales</taxon>
        <taxon>Aerococcaceae</taxon>
        <taxon>Ignavigranum</taxon>
    </lineage>
</organism>